<dbReference type="EMBL" id="JANBPW010003039">
    <property type="protein sequence ID" value="KAJ1938836.1"/>
    <property type="molecule type" value="Genomic_DNA"/>
</dbReference>
<accession>A0ACC1J5W7</accession>
<protein>
    <submittedName>
        <fullName evidence="1">Uncharacterized protein</fullName>
    </submittedName>
</protein>
<feature type="non-terminal residue" evidence="1">
    <location>
        <position position="1"/>
    </location>
</feature>
<evidence type="ECO:0000313" key="2">
    <source>
        <dbReference type="Proteomes" id="UP001150603"/>
    </source>
</evidence>
<name>A0ACC1J5W7_9FUNG</name>
<keyword evidence="2" id="KW-1185">Reference proteome</keyword>
<dbReference type="Proteomes" id="UP001150603">
    <property type="component" value="Unassembled WGS sequence"/>
</dbReference>
<reference evidence="1" key="1">
    <citation type="submission" date="2022-07" db="EMBL/GenBank/DDBJ databases">
        <title>Phylogenomic reconstructions and comparative analyses of Kickxellomycotina fungi.</title>
        <authorList>
            <person name="Reynolds N.K."/>
            <person name="Stajich J.E."/>
            <person name="Barry K."/>
            <person name="Grigoriev I.V."/>
            <person name="Crous P."/>
            <person name="Smith M.E."/>
        </authorList>
    </citation>
    <scope>NUCLEOTIDE SEQUENCE</scope>
    <source>
        <strain evidence="1">NRRL 5244</strain>
    </source>
</reference>
<proteinExistence type="predicted"/>
<comment type="caution">
    <text evidence="1">The sequence shown here is derived from an EMBL/GenBank/DDBJ whole genome shotgun (WGS) entry which is preliminary data.</text>
</comment>
<gene>
    <name evidence="1" type="ORF">FBU59_004318</name>
</gene>
<sequence>VAGVPVTQDALPLIAVIGSMLGFGIYTGVTRLQDKNYIRYSPKHKYKGGN</sequence>
<organism evidence="1 2">
    <name type="scientific">Linderina macrospora</name>
    <dbReference type="NCBI Taxonomy" id="4868"/>
    <lineage>
        <taxon>Eukaryota</taxon>
        <taxon>Fungi</taxon>
        <taxon>Fungi incertae sedis</taxon>
        <taxon>Zoopagomycota</taxon>
        <taxon>Kickxellomycotina</taxon>
        <taxon>Kickxellomycetes</taxon>
        <taxon>Kickxellales</taxon>
        <taxon>Kickxellaceae</taxon>
        <taxon>Linderina</taxon>
    </lineage>
</organism>
<evidence type="ECO:0000313" key="1">
    <source>
        <dbReference type="EMBL" id="KAJ1938836.1"/>
    </source>
</evidence>